<dbReference type="SMART" id="SM01169">
    <property type="entry name" value="DUF1943"/>
    <property type="match status" value="1"/>
</dbReference>
<feature type="region of interest" description="Disordered" evidence="8">
    <location>
        <begin position="1768"/>
        <end position="1792"/>
    </location>
</feature>
<evidence type="ECO:0000256" key="1">
    <source>
        <dbReference type="ARBA" id="ARBA00004613"/>
    </source>
</evidence>
<dbReference type="PROSITE" id="PS51211">
    <property type="entry name" value="VITELLOGENIN"/>
    <property type="match status" value="1"/>
</dbReference>
<dbReference type="InterPro" id="IPR015816">
    <property type="entry name" value="Vitellinogen_b-sht_N"/>
</dbReference>
<feature type="compositionally biased region" description="Acidic residues" evidence="8">
    <location>
        <begin position="1768"/>
        <end position="1780"/>
    </location>
</feature>
<evidence type="ECO:0000259" key="11">
    <source>
        <dbReference type="PROSITE" id="PS51233"/>
    </source>
</evidence>
<feature type="domain" description="VWFD" evidence="11">
    <location>
        <begin position="1557"/>
        <end position="1747"/>
    </location>
</feature>
<dbReference type="InterPro" id="IPR001747">
    <property type="entry name" value="Vitellogenin_N"/>
</dbReference>
<evidence type="ECO:0000313" key="12">
    <source>
        <dbReference type="EMBL" id="CAD2173370.1"/>
    </source>
</evidence>
<dbReference type="InterPro" id="IPR015819">
    <property type="entry name" value="Lipid_transp_b-sht_shell"/>
</dbReference>
<evidence type="ECO:0000256" key="5">
    <source>
        <dbReference type="ARBA" id="ARBA00023157"/>
    </source>
</evidence>
<evidence type="ECO:0000256" key="9">
    <source>
        <dbReference type="SAM" id="SignalP"/>
    </source>
</evidence>
<dbReference type="SMART" id="SM00216">
    <property type="entry name" value="VWD"/>
    <property type="match status" value="1"/>
</dbReference>
<feature type="region of interest" description="Disordered" evidence="8">
    <location>
        <begin position="1814"/>
        <end position="1843"/>
    </location>
</feature>
<dbReference type="PANTHER" id="PTHR23345:SF15">
    <property type="entry name" value="VITELLOGENIN 1-RELATED"/>
    <property type="match status" value="1"/>
</dbReference>
<sequence length="1955" mass="225925">MRINSILLLLAIGLLGPSNLVVGDEYPATSTLKRFFYRHFFMDNAASEQTRAPNFQEGTVYHYSYDAQVESGLSTVDESGTTTQTSDNGQQAVTRIQSQVKVYFASQRRALLCMTQNKFGQFNEQRKQTDSNQCYEPLSIFEPKQIPQEQRQKLELCCQFDYVDGVIVRVQFDKQDEPWSKNMKRGVLNMIQMNLRQNNAQELATEQSRNQQEGSIEENEATQMRDQLAHSFTIPEVTVEGECQTTYTINTANPSKHCTQKSSDESNKQQQMPCSFNVTKSINHKQCSRIGDISAGLQTEQPQARCAQCKMNWYKQKEGDQQQSGTAEHPCAKCDPKRIKEETLDRQTVMRAMLKCGSEQQMIEGKQQETPNSCQLDSSEMRSMYVYKNTKTESGPYGSAMRTEVCAKLQLRSAQSTQDQQVPTQTLDNDESLVYTVQTFSDYARFYMFGDEEFPDSTSSPFSSVPKVEQAGQALRALVQSTLDHHHGIDTKHTTQLSRLVKMLRMCSYEDLKQIEQNAQQYHQNQQETAKQILVDAMATSGTRNCVVRVAEMIKNQEVSPHKAAYTISQLTGLPSPSNSIVKEVQKLCQSEQVQNQPIVKQSACLTFGALVNELCSQKRSEKTPDLTHPIPEQCTDDKKEQYKQVLVEQYEKATTLQEKLNALASLGNAGIDTSTPQLEQIIKDRSEHSLCRAKAIDALRRLTTNQQMIVQHIILPIYLNNQEDPNVRIVALQILMRTQPEPSVIDQIIYTMSQEPNKRVKAYTYQTMKMVAKSKNPADRQMAKHVKNAMQSANVDEQQLWSYGKWQIPVYSPEQEEGIFLTLATEYSQRSWMPSLSYMKIDSYFKDQSNVNDLVFYLMKNQRLYSQDYTTKSRNRRTAAIRGFERREFEQENNENTQQIKDMHSQLGIKSRHGGYSFNDRYSTSGQQQQQQYSYNNNINVFCTRIGDVDHSCYEIQNSYLNQTQQQQQQQSQSSSMPTLPPMFTELIQSIQNRRKPSLAKMFSELEQLQQQKVHQYTIASILNDKEAVIPTCVGLPLGIVNSVPTILNVEGNVNLQKNTEMGVKVQINGRIMGGMAHIQKMRCWTPFLVSGVKSIRSIEINVPIKLDINAQTTTTNNGKQSLIMSVKLPNEKTRLVGAHSHPFVYTADVDPKTNLVIEPRQVRTIRNPKLDRLQYQMNTLIGGKNLGIPVNVHAHYHWPSSSVNFEQICKMLMATENAIHVTYQPRGEESASQVVFRMNLESFQPTNDYQLKMNDFYLNKFKNIENEEGEEEEEENKQNSKRQQKMSKFLTNYSKQQQQKYYKHNLEMSAQTVGGSKEFKFQTKLEAKCEEMMQTCQLEIQAERSPINNEQQKWTLKAQAEMVMPENVENNEEFNEEEENNLYSCKANCYWGNDDDRLKQTINVRINGEQQSTMMRGGMEQRMNKILKRRRTAFINKFNCEAKYTNLKPTTRNVFERVLELVKSKYFWNTKSQLIDSSRGGNPANGETYLNIVIDPITQKHANMTVKTPEQLIRFQQIELPIQMRPFPLLRQQNVHQNIQSFGQFLARQEVESRAECSVDGQTVETFDEREYRSPLSTNCYSVLAKDCGASYMGGVPQFVVLMKAIERGNKYSQKKLKLLSPQMSVECQRETPNNHNSPIKCKINGKEENNQQQQQLIQYNNNQKNDLIINWDKLAVRFNGYKVWIKISSDYRNTQCGLCGHYDDASNDENELLMANNEIASSLTQFHRSYSLSNSYDNDDKLCNAQKLDKFYEENSNKFGYLNEMEEKEEEREEEEENNKLNQNWDEEGFNGNFDEENKYFYNEEWYGENEEEEWKEEGKENNNNQQKMATTKSGNRNLKRRGGLLPILRTKIMEMENEICFSKQPIKQCPMGTYPTGWEFEEEEENNSKHFTTKNIPFICMPRSDSEARNLLNQYRQLIGNNQQQQQLELNNYKQHSIVEKVLEPKECRRL</sequence>
<feature type="signal peptide" evidence="9">
    <location>
        <begin position="1"/>
        <end position="23"/>
    </location>
</feature>
<dbReference type="GO" id="GO:0005576">
    <property type="term" value="C:extracellular region"/>
    <property type="evidence" value="ECO:0007669"/>
    <property type="project" value="UniProtKB-SubCell"/>
</dbReference>
<comment type="subcellular location">
    <subcellularLocation>
        <location evidence="1">Secreted</location>
    </subcellularLocation>
</comment>
<keyword evidence="3 9" id="KW-0732">Signal</keyword>
<dbReference type="InterPro" id="IPR015255">
    <property type="entry name" value="Vitellinogen_open_b-sht"/>
</dbReference>
<dbReference type="InterPro" id="IPR050733">
    <property type="entry name" value="Vitellogenin/Apolipophorin"/>
</dbReference>
<dbReference type="GO" id="GO:0005319">
    <property type="term" value="F:lipid transporter activity"/>
    <property type="evidence" value="ECO:0007669"/>
    <property type="project" value="InterPro"/>
</dbReference>
<proteinExistence type="predicted"/>
<dbReference type="FunFam" id="1.25.10.20:FF:000003">
    <property type="entry name" value="Vitellogenin C"/>
    <property type="match status" value="1"/>
</dbReference>
<feature type="domain" description="Vitellogenin" evidence="10">
    <location>
        <begin position="55"/>
        <end position="839"/>
    </location>
</feature>
<gene>
    <name evidence="12" type="ORF">MENT_LOCUS24974</name>
</gene>
<comment type="caution">
    <text evidence="12">The sequence shown here is derived from an EMBL/GenBank/DDBJ whole genome shotgun (WGS) entry which is preliminary data.</text>
</comment>
<evidence type="ECO:0000256" key="6">
    <source>
        <dbReference type="ARBA" id="ARBA00023180"/>
    </source>
</evidence>
<dbReference type="PANTHER" id="PTHR23345">
    <property type="entry name" value="VITELLOGENIN-RELATED"/>
    <property type="match status" value="1"/>
</dbReference>
<dbReference type="EMBL" id="CAJEWN010000216">
    <property type="protein sequence ID" value="CAD2173370.1"/>
    <property type="molecule type" value="Genomic_DNA"/>
</dbReference>
<accession>A0A6V7VEJ6</accession>
<keyword evidence="6" id="KW-0325">Glycoprotein</keyword>
<keyword evidence="5 7" id="KW-1015">Disulfide bond</keyword>
<keyword evidence="2" id="KW-0964">Secreted</keyword>
<dbReference type="Gene3D" id="2.30.230.10">
    <property type="entry name" value="Lipovitellin, beta-sheet shell regions, chain A"/>
    <property type="match status" value="1"/>
</dbReference>
<dbReference type="Pfam" id="PF09172">
    <property type="entry name" value="Vit_open_b-sht"/>
    <property type="match status" value="1"/>
</dbReference>
<feature type="compositionally biased region" description="Polar residues" evidence="8">
    <location>
        <begin position="1829"/>
        <end position="1840"/>
    </location>
</feature>
<dbReference type="Pfam" id="PF00094">
    <property type="entry name" value="VWD"/>
    <property type="match status" value="1"/>
</dbReference>
<keyword evidence="4" id="KW-0758">Storage protein</keyword>
<dbReference type="SUPFAM" id="SSF56968">
    <property type="entry name" value="Lipovitellin-phosvitin complex, beta-sheet shell regions"/>
    <property type="match status" value="2"/>
</dbReference>
<evidence type="ECO:0000256" key="7">
    <source>
        <dbReference type="PROSITE-ProRule" id="PRU00557"/>
    </source>
</evidence>
<dbReference type="SMART" id="SM00638">
    <property type="entry name" value="LPD_N"/>
    <property type="match status" value="1"/>
</dbReference>
<evidence type="ECO:0000256" key="4">
    <source>
        <dbReference type="ARBA" id="ARBA00022761"/>
    </source>
</evidence>
<organism evidence="12 13">
    <name type="scientific">Meloidogyne enterolobii</name>
    <name type="common">Root-knot nematode worm</name>
    <name type="synonym">Meloidogyne mayaguensis</name>
    <dbReference type="NCBI Taxonomy" id="390850"/>
    <lineage>
        <taxon>Eukaryota</taxon>
        <taxon>Metazoa</taxon>
        <taxon>Ecdysozoa</taxon>
        <taxon>Nematoda</taxon>
        <taxon>Chromadorea</taxon>
        <taxon>Rhabditida</taxon>
        <taxon>Tylenchina</taxon>
        <taxon>Tylenchomorpha</taxon>
        <taxon>Tylenchoidea</taxon>
        <taxon>Meloidogynidae</taxon>
        <taxon>Meloidogyninae</taxon>
        <taxon>Meloidogyne</taxon>
    </lineage>
</organism>
<feature type="chain" id="PRO_5028009852" evidence="9">
    <location>
        <begin position="24"/>
        <end position="1955"/>
    </location>
</feature>
<evidence type="ECO:0000313" key="13">
    <source>
        <dbReference type="Proteomes" id="UP000580250"/>
    </source>
</evidence>
<dbReference type="Gene3D" id="2.20.80.10">
    <property type="entry name" value="Lipovitellin-phosvitin complex, chain A, domain 4"/>
    <property type="match status" value="1"/>
</dbReference>
<evidence type="ECO:0000256" key="2">
    <source>
        <dbReference type="ARBA" id="ARBA00022525"/>
    </source>
</evidence>
<protein>
    <submittedName>
        <fullName evidence="12">Uncharacterized protein</fullName>
    </submittedName>
</protein>
<dbReference type="SUPFAM" id="SSF48431">
    <property type="entry name" value="Lipovitellin-phosvitin complex, superhelical domain"/>
    <property type="match status" value="1"/>
</dbReference>
<name>A0A6V7VEJ6_MELEN</name>
<comment type="caution">
    <text evidence="7">Lacks conserved residue(s) required for the propagation of feature annotation.</text>
</comment>
<dbReference type="Pfam" id="PF01347">
    <property type="entry name" value="Vitellogenin_N"/>
    <property type="match status" value="2"/>
</dbReference>
<dbReference type="GO" id="GO:0045735">
    <property type="term" value="F:nutrient reservoir activity"/>
    <property type="evidence" value="ECO:0007669"/>
    <property type="project" value="UniProtKB-KW"/>
</dbReference>
<evidence type="ECO:0000256" key="3">
    <source>
        <dbReference type="ARBA" id="ARBA00022729"/>
    </source>
</evidence>
<feature type="disulfide bond" evidence="7">
    <location>
        <begin position="306"/>
        <end position="309"/>
    </location>
</feature>
<dbReference type="InterPro" id="IPR011030">
    <property type="entry name" value="Lipovitellin_superhlx_dom"/>
</dbReference>
<dbReference type="OrthoDB" id="5825149at2759"/>
<evidence type="ECO:0000256" key="8">
    <source>
        <dbReference type="SAM" id="MobiDB-lite"/>
    </source>
</evidence>
<dbReference type="Gene3D" id="1.25.10.20">
    <property type="entry name" value="Vitellinogen, superhelical"/>
    <property type="match status" value="1"/>
</dbReference>
<dbReference type="InterPro" id="IPR001846">
    <property type="entry name" value="VWF_type-D"/>
</dbReference>
<dbReference type="Proteomes" id="UP000580250">
    <property type="component" value="Unassembled WGS sequence"/>
</dbReference>
<dbReference type="PROSITE" id="PS51233">
    <property type="entry name" value="VWFD"/>
    <property type="match status" value="1"/>
</dbReference>
<reference evidence="12 13" key="1">
    <citation type="submission" date="2020-08" db="EMBL/GenBank/DDBJ databases">
        <authorList>
            <person name="Koutsovoulos G."/>
            <person name="Danchin GJ E."/>
        </authorList>
    </citation>
    <scope>NUCLEOTIDE SEQUENCE [LARGE SCALE GENOMIC DNA]</scope>
</reference>
<evidence type="ECO:0000259" key="10">
    <source>
        <dbReference type="PROSITE" id="PS51211"/>
    </source>
</evidence>